<dbReference type="RefSeq" id="WP_188165331.1">
    <property type="nucleotide sequence ID" value="NZ_JACVVX010000004.1"/>
</dbReference>
<keyword evidence="2" id="KW-1185">Reference proteome</keyword>
<sequence length="111" mass="12493">MQAMFIEPGNFKAWLTIEAAHSAADGMGGRTESWEETAVTYGHIEPVAAESRFGADQTLETYTHRITIRHREGVASGMRFRKGQRLFPILTVHDPDETGRYLVCRVKEQGL</sequence>
<reference evidence="1" key="1">
    <citation type="submission" date="2020-09" db="EMBL/GenBank/DDBJ databases">
        <title>Genome seq and assembly of Tianweitania sp.</title>
        <authorList>
            <person name="Chhetri G."/>
        </authorList>
    </citation>
    <scope>NUCLEOTIDE SEQUENCE</scope>
    <source>
        <strain evidence="1">Rool2</strain>
    </source>
</reference>
<dbReference type="InterPro" id="IPR038666">
    <property type="entry name" value="SSP1_head-tail_sf"/>
</dbReference>
<gene>
    <name evidence="1" type="ORF">ICI42_14685</name>
</gene>
<dbReference type="Gene3D" id="2.40.10.270">
    <property type="entry name" value="Bacteriophage SPP1 head-tail adaptor protein"/>
    <property type="match status" value="1"/>
</dbReference>
<proteinExistence type="predicted"/>
<dbReference type="NCBIfam" id="TIGR01563">
    <property type="entry name" value="gp16_SPP1"/>
    <property type="match status" value="1"/>
</dbReference>
<organism evidence="1 2">
    <name type="scientific">Oryzicola mucosus</name>
    <dbReference type="NCBI Taxonomy" id="2767425"/>
    <lineage>
        <taxon>Bacteria</taxon>
        <taxon>Pseudomonadati</taxon>
        <taxon>Pseudomonadota</taxon>
        <taxon>Alphaproteobacteria</taxon>
        <taxon>Hyphomicrobiales</taxon>
        <taxon>Phyllobacteriaceae</taxon>
        <taxon>Oryzicola</taxon>
    </lineage>
</organism>
<protein>
    <submittedName>
        <fullName evidence="1">Phage head closure protein</fullName>
    </submittedName>
</protein>
<dbReference type="Proteomes" id="UP000643405">
    <property type="component" value="Unassembled WGS sequence"/>
</dbReference>
<dbReference type="Pfam" id="PF05521">
    <property type="entry name" value="Phage_HCP"/>
    <property type="match status" value="1"/>
</dbReference>
<name>A0A8J6PQ63_9HYPH</name>
<dbReference type="AlphaFoldDB" id="A0A8J6PQ63"/>
<dbReference type="EMBL" id="JACVVX010000004">
    <property type="protein sequence ID" value="MBD0415905.1"/>
    <property type="molecule type" value="Genomic_DNA"/>
</dbReference>
<dbReference type="InterPro" id="IPR008767">
    <property type="entry name" value="Phage_SPP1_head-tail_adaptor"/>
</dbReference>
<evidence type="ECO:0000313" key="1">
    <source>
        <dbReference type="EMBL" id="MBD0415905.1"/>
    </source>
</evidence>
<evidence type="ECO:0000313" key="2">
    <source>
        <dbReference type="Proteomes" id="UP000643405"/>
    </source>
</evidence>
<accession>A0A8J6PQ63</accession>
<comment type="caution">
    <text evidence="1">The sequence shown here is derived from an EMBL/GenBank/DDBJ whole genome shotgun (WGS) entry which is preliminary data.</text>
</comment>